<accession>A0A917F2R1</accession>
<evidence type="ECO:0000256" key="16">
    <source>
        <dbReference type="ARBA" id="ARBA00029570"/>
    </source>
</evidence>
<keyword evidence="13 20" id="KW-0418">Kinase</keyword>
<dbReference type="InterPro" id="IPR027417">
    <property type="entry name" value="P-loop_NTPase"/>
</dbReference>
<feature type="binding site" evidence="19">
    <location>
        <begin position="8"/>
        <end position="15"/>
    </location>
    <ligand>
        <name>GTP</name>
        <dbReference type="ChEBI" id="CHEBI:37565"/>
    </ligand>
</feature>
<evidence type="ECO:0000256" key="15">
    <source>
        <dbReference type="ARBA" id="ARBA00023134"/>
    </source>
</evidence>
<dbReference type="GO" id="GO:0043752">
    <property type="term" value="F:adenosylcobinamide kinase activity"/>
    <property type="evidence" value="ECO:0007669"/>
    <property type="project" value="UniProtKB-EC"/>
</dbReference>
<evidence type="ECO:0000256" key="1">
    <source>
        <dbReference type="ARBA" id="ARBA00000312"/>
    </source>
</evidence>
<evidence type="ECO:0000256" key="8">
    <source>
        <dbReference type="ARBA" id="ARBA00012016"/>
    </source>
</evidence>
<evidence type="ECO:0000256" key="17">
    <source>
        <dbReference type="ARBA" id="ARBA00030571"/>
    </source>
</evidence>
<dbReference type="EC" id="2.7.1.156" evidence="8"/>
<feature type="binding site" evidence="19">
    <location>
        <position position="82"/>
    </location>
    <ligand>
        <name>GTP</name>
        <dbReference type="ChEBI" id="CHEBI:37565"/>
    </ligand>
</feature>
<gene>
    <name evidence="20" type="primary">cobP</name>
    <name evidence="20" type="ORF">GCM10011366_10880</name>
</gene>
<proteinExistence type="inferred from homology"/>
<dbReference type="InterPro" id="IPR003203">
    <property type="entry name" value="CobU/CobP"/>
</dbReference>
<dbReference type="EC" id="2.7.7.62" evidence="9"/>
<evidence type="ECO:0000313" key="20">
    <source>
        <dbReference type="EMBL" id="GGF44995.1"/>
    </source>
</evidence>
<evidence type="ECO:0000313" key="21">
    <source>
        <dbReference type="Proteomes" id="UP000605670"/>
    </source>
</evidence>
<dbReference type="AlphaFoldDB" id="A0A917F2R1"/>
<keyword evidence="21" id="KW-1185">Reference proteome</keyword>
<keyword evidence="15 19" id="KW-0342">GTP-binding</keyword>
<reference evidence="20" key="1">
    <citation type="journal article" date="2014" name="Int. J. Syst. Evol. Microbiol.">
        <title>Complete genome sequence of Corynebacterium casei LMG S-19264T (=DSM 44701T), isolated from a smear-ripened cheese.</title>
        <authorList>
            <consortium name="US DOE Joint Genome Institute (JGI-PGF)"/>
            <person name="Walter F."/>
            <person name="Albersmeier A."/>
            <person name="Kalinowski J."/>
            <person name="Ruckert C."/>
        </authorList>
    </citation>
    <scope>NUCLEOTIDE SEQUENCE</scope>
    <source>
        <strain evidence="20">CGMCC 1.12160</strain>
    </source>
</reference>
<dbReference type="GO" id="GO:0008820">
    <property type="term" value="F:cobinamide phosphate guanylyltransferase activity"/>
    <property type="evidence" value="ECO:0007669"/>
    <property type="project" value="UniProtKB-EC"/>
</dbReference>
<keyword evidence="12 19" id="KW-0547">Nucleotide-binding</keyword>
<evidence type="ECO:0000256" key="6">
    <source>
        <dbReference type="ARBA" id="ARBA00005159"/>
    </source>
</evidence>
<evidence type="ECO:0000256" key="14">
    <source>
        <dbReference type="ARBA" id="ARBA00022840"/>
    </source>
</evidence>
<evidence type="ECO:0000256" key="2">
    <source>
        <dbReference type="ARBA" id="ARBA00000711"/>
    </source>
</evidence>
<evidence type="ECO:0000256" key="13">
    <source>
        <dbReference type="ARBA" id="ARBA00022777"/>
    </source>
</evidence>
<feature type="binding site" evidence="19">
    <location>
        <position position="64"/>
    </location>
    <ligand>
        <name>GTP</name>
        <dbReference type="ChEBI" id="CHEBI:37565"/>
    </ligand>
</feature>
<evidence type="ECO:0000256" key="12">
    <source>
        <dbReference type="ARBA" id="ARBA00022741"/>
    </source>
</evidence>
<dbReference type="SUPFAM" id="SSF52540">
    <property type="entry name" value="P-loop containing nucleoside triphosphate hydrolases"/>
    <property type="match status" value="1"/>
</dbReference>
<keyword evidence="10" id="KW-0169">Cobalamin biosynthesis</keyword>
<evidence type="ECO:0000256" key="3">
    <source>
        <dbReference type="ARBA" id="ARBA00001522"/>
    </source>
</evidence>
<comment type="pathway">
    <text evidence="5">Cofactor biosynthesis; adenosylcobalamin biosynthesis; adenosylcobalamin from cob(II)yrinate a,c-diamide: step 6/7.</text>
</comment>
<evidence type="ECO:0000256" key="10">
    <source>
        <dbReference type="ARBA" id="ARBA00022573"/>
    </source>
</evidence>
<feature type="active site" description="GMP-histidine intermediate" evidence="18">
    <location>
        <position position="52"/>
    </location>
</feature>
<dbReference type="GO" id="GO:0005524">
    <property type="term" value="F:ATP binding"/>
    <property type="evidence" value="ECO:0007669"/>
    <property type="project" value="UniProtKB-KW"/>
</dbReference>
<comment type="pathway">
    <text evidence="6">Cofactor biosynthesis; adenosylcobalamin biosynthesis; adenosylcobalamin from cob(II)yrinate a,c-diamide: step 5/7.</text>
</comment>
<organism evidence="20 21">
    <name type="scientific">Ornithinimicrobium tianjinense</name>
    <dbReference type="NCBI Taxonomy" id="1195761"/>
    <lineage>
        <taxon>Bacteria</taxon>
        <taxon>Bacillati</taxon>
        <taxon>Actinomycetota</taxon>
        <taxon>Actinomycetes</taxon>
        <taxon>Micrococcales</taxon>
        <taxon>Ornithinimicrobiaceae</taxon>
        <taxon>Ornithinimicrobium</taxon>
    </lineage>
</organism>
<comment type="catalytic activity">
    <reaction evidence="1">
        <text>adenosylcob(III)inamide + ATP = adenosylcob(III)inamide phosphate + ADP + H(+)</text>
        <dbReference type="Rhea" id="RHEA:15769"/>
        <dbReference type="ChEBI" id="CHEBI:2480"/>
        <dbReference type="ChEBI" id="CHEBI:15378"/>
        <dbReference type="ChEBI" id="CHEBI:30616"/>
        <dbReference type="ChEBI" id="CHEBI:58502"/>
        <dbReference type="ChEBI" id="CHEBI:456216"/>
        <dbReference type="EC" id="2.7.1.156"/>
    </reaction>
</comment>
<evidence type="ECO:0000256" key="9">
    <source>
        <dbReference type="ARBA" id="ARBA00012523"/>
    </source>
</evidence>
<dbReference type="RefSeq" id="WP_188428531.1">
    <property type="nucleotide sequence ID" value="NZ_BAABKH010000005.1"/>
</dbReference>
<name>A0A917F2R1_9MICO</name>
<dbReference type="EMBL" id="BMEM01000001">
    <property type="protein sequence ID" value="GGF44995.1"/>
    <property type="molecule type" value="Genomic_DNA"/>
</dbReference>
<evidence type="ECO:0000256" key="4">
    <source>
        <dbReference type="ARBA" id="ARBA00003889"/>
    </source>
</evidence>
<dbReference type="PANTHER" id="PTHR34848:SF1">
    <property type="entry name" value="BIFUNCTIONAL ADENOSYLCOBALAMIN BIOSYNTHESIS PROTEIN COBU"/>
    <property type="match status" value="1"/>
</dbReference>
<evidence type="ECO:0000256" key="19">
    <source>
        <dbReference type="PIRSR" id="PIRSR006135-2"/>
    </source>
</evidence>
<keyword evidence="14" id="KW-0067">ATP-binding</keyword>
<sequence length="184" mass="20468">MTTTLVLGGPRCGKSRHAEALLSDHKTVTYVATRVLQDRSADPDLVARIARHQERRPRQWRTIETLDLTRALLASRQPVLIDDLGSWVQGILDHGSLSDDPHRARQVVEERVDELTVALAALSYDIVVVTHDASWVRLPDDPAERLFVDLLSDVNQRVSAVAGRVHAILAGRVLDLSDAPRLRV</sequence>
<comment type="catalytic activity">
    <reaction evidence="3">
        <text>adenosylcob(III)inamide + GTP = adenosylcob(III)inamide phosphate + GDP + H(+)</text>
        <dbReference type="Rhea" id="RHEA:15765"/>
        <dbReference type="ChEBI" id="CHEBI:2480"/>
        <dbReference type="ChEBI" id="CHEBI:15378"/>
        <dbReference type="ChEBI" id="CHEBI:37565"/>
        <dbReference type="ChEBI" id="CHEBI:58189"/>
        <dbReference type="ChEBI" id="CHEBI:58502"/>
        <dbReference type="EC" id="2.7.1.156"/>
    </reaction>
</comment>
<dbReference type="Proteomes" id="UP000605670">
    <property type="component" value="Unassembled WGS sequence"/>
</dbReference>
<dbReference type="GO" id="GO:0005525">
    <property type="term" value="F:GTP binding"/>
    <property type="evidence" value="ECO:0007669"/>
    <property type="project" value="UniProtKB-KW"/>
</dbReference>
<dbReference type="PANTHER" id="PTHR34848">
    <property type="match status" value="1"/>
</dbReference>
<evidence type="ECO:0000256" key="18">
    <source>
        <dbReference type="PIRSR" id="PIRSR006135-1"/>
    </source>
</evidence>
<comment type="catalytic activity">
    <reaction evidence="2">
        <text>adenosylcob(III)inamide phosphate + GTP + H(+) = adenosylcob(III)inamide-GDP + diphosphate</text>
        <dbReference type="Rhea" id="RHEA:22712"/>
        <dbReference type="ChEBI" id="CHEBI:15378"/>
        <dbReference type="ChEBI" id="CHEBI:33019"/>
        <dbReference type="ChEBI" id="CHEBI:37565"/>
        <dbReference type="ChEBI" id="CHEBI:58502"/>
        <dbReference type="ChEBI" id="CHEBI:60487"/>
        <dbReference type="EC" id="2.7.7.62"/>
    </reaction>
</comment>
<protein>
    <recommendedName>
        <fullName evidence="16">Adenosylcobinamide kinase</fullName>
        <ecNumber evidence="8">2.7.1.156</ecNumber>
        <ecNumber evidence="9">2.7.7.62</ecNumber>
    </recommendedName>
    <alternativeName>
        <fullName evidence="17">Adenosylcobinamide-phosphate guanylyltransferase</fullName>
    </alternativeName>
</protein>
<comment type="similarity">
    <text evidence="7">Belongs to the CobU/CobP family.</text>
</comment>
<dbReference type="PIRSF" id="PIRSF006135">
    <property type="entry name" value="CobU"/>
    <property type="match status" value="1"/>
</dbReference>
<dbReference type="Pfam" id="PF02283">
    <property type="entry name" value="CobU"/>
    <property type="match status" value="1"/>
</dbReference>
<comment type="caution">
    <text evidence="20">The sequence shown here is derived from an EMBL/GenBank/DDBJ whole genome shotgun (WGS) entry which is preliminary data.</text>
</comment>
<dbReference type="Gene3D" id="3.40.50.300">
    <property type="entry name" value="P-loop containing nucleotide triphosphate hydrolases"/>
    <property type="match status" value="1"/>
</dbReference>
<evidence type="ECO:0000256" key="5">
    <source>
        <dbReference type="ARBA" id="ARBA00004692"/>
    </source>
</evidence>
<comment type="function">
    <text evidence="4">Catalyzes ATP-dependent phosphorylation of adenosylcobinamide and addition of GMP to adenosylcobinamide phosphate.</text>
</comment>
<reference evidence="20" key="2">
    <citation type="submission" date="2020-09" db="EMBL/GenBank/DDBJ databases">
        <authorList>
            <person name="Sun Q."/>
            <person name="Zhou Y."/>
        </authorList>
    </citation>
    <scope>NUCLEOTIDE SEQUENCE</scope>
    <source>
        <strain evidence="20">CGMCC 1.12160</strain>
    </source>
</reference>
<evidence type="ECO:0000256" key="11">
    <source>
        <dbReference type="ARBA" id="ARBA00022679"/>
    </source>
</evidence>
<dbReference type="GO" id="GO:0009236">
    <property type="term" value="P:cobalamin biosynthetic process"/>
    <property type="evidence" value="ECO:0007669"/>
    <property type="project" value="UniProtKB-KW"/>
</dbReference>
<keyword evidence="11" id="KW-0808">Transferase</keyword>
<evidence type="ECO:0000256" key="7">
    <source>
        <dbReference type="ARBA" id="ARBA00007490"/>
    </source>
</evidence>